<evidence type="ECO:0000256" key="3">
    <source>
        <dbReference type="ARBA" id="ARBA00001946"/>
    </source>
</evidence>
<dbReference type="PROSITE" id="PS00177">
    <property type="entry name" value="TOPOISOMERASE_II"/>
    <property type="match status" value="1"/>
</dbReference>
<feature type="compositionally biased region" description="Acidic residues" evidence="14">
    <location>
        <begin position="965"/>
        <end position="987"/>
    </location>
</feature>
<dbReference type="InterPro" id="IPR013760">
    <property type="entry name" value="Topo_IIA-like_dom_sf"/>
</dbReference>
<name>A0A7S3LJY6_9STRA</name>
<dbReference type="Pfam" id="PF16898">
    <property type="entry name" value="TOPRIM_C"/>
    <property type="match status" value="1"/>
</dbReference>
<dbReference type="Pfam" id="PF01751">
    <property type="entry name" value="Toprim"/>
    <property type="match status" value="1"/>
</dbReference>
<dbReference type="SUPFAM" id="SSF56719">
    <property type="entry name" value="Type II DNA topoisomerase"/>
    <property type="match status" value="1"/>
</dbReference>
<dbReference type="FunFam" id="3.90.199.10:FF:000002">
    <property type="entry name" value="DNA topoisomerase 2"/>
    <property type="match status" value="1"/>
</dbReference>
<reference evidence="17" key="1">
    <citation type="submission" date="2021-01" db="EMBL/GenBank/DDBJ databases">
        <authorList>
            <person name="Corre E."/>
            <person name="Pelletier E."/>
            <person name="Niang G."/>
            <person name="Scheremetjew M."/>
            <person name="Finn R."/>
            <person name="Kale V."/>
            <person name="Holt S."/>
            <person name="Cochrane G."/>
            <person name="Meng A."/>
            <person name="Brown T."/>
            <person name="Cohen L."/>
        </authorList>
    </citation>
    <scope>NUCLEOTIDE SEQUENCE</scope>
    <source>
        <strain evidence="17">GSBS06</strain>
    </source>
</reference>
<feature type="active site" description="O-(5'-phospho-DNA)-tyrosine intermediate" evidence="11">
    <location>
        <position position="472"/>
    </location>
</feature>
<keyword evidence="13" id="KW-0175">Coiled coil</keyword>
<dbReference type="SUPFAM" id="SSF54211">
    <property type="entry name" value="Ribosomal protein S5 domain 2-like"/>
    <property type="match status" value="1"/>
</dbReference>
<comment type="similarity">
    <text evidence="4 12">Belongs to the type II topoisomerase family.</text>
</comment>
<dbReference type="InterPro" id="IPR013757">
    <property type="entry name" value="Topo_IIA_A_a_sf"/>
</dbReference>
<keyword evidence="7 12" id="KW-0067">ATP-binding</keyword>
<dbReference type="Gene3D" id="3.30.1490.30">
    <property type="match status" value="1"/>
</dbReference>
<dbReference type="CDD" id="cd03365">
    <property type="entry name" value="TOPRIM_TopoIIA"/>
    <property type="match status" value="1"/>
</dbReference>
<gene>
    <name evidence="17" type="ORF">ASTO00021_LOCUS3099</name>
</gene>
<dbReference type="InterPro" id="IPR002205">
    <property type="entry name" value="Topo_IIA_dom_A"/>
</dbReference>
<dbReference type="PRINTS" id="PR00418">
    <property type="entry name" value="TPI2FAMILY"/>
</dbReference>
<dbReference type="FunFam" id="3.40.50.670:FF:000001">
    <property type="entry name" value="DNA topoisomerase 2"/>
    <property type="match status" value="1"/>
</dbReference>
<dbReference type="InterPro" id="IPR013759">
    <property type="entry name" value="Topo_IIA_B_C"/>
</dbReference>
<dbReference type="InterPro" id="IPR034157">
    <property type="entry name" value="TOPRIM_TopoII"/>
</dbReference>
<dbReference type="PROSITE" id="PS50880">
    <property type="entry name" value="TOPRIM"/>
    <property type="match status" value="1"/>
</dbReference>
<evidence type="ECO:0000256" key="13">
    <source>
        <dbReference type="SAM" id="Coils"/>
    </source>
</evidence>
<dbReference type="SMART" id="SM00434">
    <property type="entry name" value="TOP4c"/>
    <property type="match status" value="1"/>
</dbReference>
<comment type="function">
    <text evidence="12">Control of topological states of DNA by transient breakage and subsequent rejoining of DNA strands. Topoisomerase II makes double-strand breaks.</text>
</comment>
<keyword evidence="9 11" id="KW-0238">DNA-binding</keyword>
<dbReference type="InterPro" id="IPR013758">
    <property type="entry name" value="Topo_IIA_A/C_ab"/>
</dbReference>
<dbReference type="GO" id="GO:0005634">
    <property type="term" value="C:nucleus"/>
    <property type="evidence" value="ECO:0007669"/>
    <property type="project" value="TreeGrafter"/>
</dbReference>
<keyword evidence="6 12" id="KW-0547">Nucleotide-binding</keyword>
<dbReference type="PANTHER" id="PTHR10169">
    <property type="entry name" value="DNA TOPOISOMERASE/GYRASE"/>
    <property type="match status" value="1"/>
</dbReference>
<dbReference type="Gene3D" id="3.90.199.10">
    <property type="entry name" value="Topoisomerase II, domain 5"/>
    <property type="match status" value="1"/>
</dbReference>
<dbReference type="Gene3D" id="3.30.1360.40">
    <property type="match status" value="1"/>
</dbReference>
<dbReference type="EC" id="5.6.2.2" evidence="12"/>
<dbReference type="PRINTS" id="PR01158">
    <property type="entry name" value="TOPISMRASEII"/>
</dbReference>
<comment type="catalytic activity">
    <reaction evidence="1 11 12">
        <text>ATP-dependent breakage, passage and rejoining of double-stranded DNA.</text>
        <dbReference type="EC" id="5.6.2.2"/>
    </reaction>
</comment>
<dbReference type="Gene3D" id="1.10.268.10">
    <property type="entry name" value="Topoisomerase, domain 3"/>
    <property type="match status" value="1"/>
</dbReference>
<evidence type="ECO:0000256" key="6">
    <source>
        <dbReference type="ARBA" id="ARBA00022741"/>
    </source>
</evidence>
<comment type="subunit">
    <text evidence="12">Homodimer.</text>
</comment>
<dbReference type="EMBL" id="HBIN01004400">
    <property type="protein sequence ID" value="CAE0432781.1"/>
    <property type="molecule type" value="Transcribed_RNA"/>
</dbReference>
<evidence type="ECO:0000256" key="12">
    <source>
        <dbReference type="RuleBase" id="RU362094"/>
    </source>
</evidence>
<evidence type="ECO:0000313" key="17">
    <source>
        <dbReference type="EMBL" id="CAE0432781.1"/>
    </source>
</evidence>
<dbReference type="GO" id="GO:0006265">
    <property type="term" value="P:DNA topological change"/>
    <property type="evidence" value="ECO:0007669"/>
    <property type="project" value="UniProtKB-UniRule"/>
</dbReference>
<organism evidence="17">
    <name type="scientific">Aplanochytrium stocchinoi</name>
    <dbReference type="NCBI Taxonomy" id="215587"/>
    <lineage>
        <taxon>Eukaryota</taxon>
        <taxon>Sar</taxon>
        <taxon>Stramenopiles</taxon>
        <taxon>Bigyra</taxon>
        <taxon>Labyrinthulomycetes</taxon>
        <taxon>Thraustochytrida</taxon>
        <taxon>Thraustochytriidae</taxon>
        <taxon>Aplanochytrium</taxon>
    </lineage>
</organism>
<proteinExistence type="inferred from homology"/>
<dbReference type="GO" id="GO:0046872">
    <property type="term" value="F:metal ion binding"/>
    <property type="evidence" value="ECO:0007669"/>
    <property type="project" value="UniProtKB-KW"/>
</dbReference>
<dbReference type="FunFam" id="3.30.1490.30:FF:000001">
    <property type="entry name" value="DNA topoisomerase 2"/>
    <property type="match status" value="1"/>
</dbReference>
<evidence type="ECO:0000256" key="11">
    <source>
        <dbReference type="PROSITE-ProRule" id="PRU01384"/>
    </source>
</evidence>
<dbReference type="GO" id="GO:0003677">
    <property type="term" value="F:DNA binding"/>
    <property type="evidence" value="ECO:0007669"/>
    <property type="project" value="UniProtKB-UniRule"/>
</dbReference>
<protein>
    <recommendedName>
        <fullName evidence="12">DNA topoisomerase 2</fullName>
        <ecNumber evidence="12">5.6.2.2</ecNumber>
    </recommendedName>
</protein>
<feature type="domain" description="Topo IIA-type catalytic" evidence="16">
    <location>
        <begin position="382"/>
        <end position="808"/>
    </location>
</feature>
<dbReference type="Gene3D" id="3.40.50.670">
    <property type="match status" value="1"/>
</dbReference>
<keyword evidence="10 11" id="KW-0413">Isomerase</keyword>
<dbReference type="GO" id="GO:0000712">
    <property type="term" value="P:resolution of meiotic recombination intermediates"/>
    <property type="evidence" value="ECO:0007669"/>
    <property type="project" value="TreeGrafter"/>
</dbReference>
<dbReference type="InterPro" id="IPR031660">
    <property type="entry name" value="TOPRIM_C"/>
</dbReference>
<dbReference type="InterPro" id="IPR014721">
    <property type="entry name" value="Ribsml_uS5_D2-typ_fold_subgr"/>
</dbReference>
<dbReference type="Pfam" id="PF00521">
    <property type="entry name" value="DNA_topoisoIV"/>
    <property type="match status" value="1"/>
</dbReference>
<feature type="region of interest" description="Disordered" evidence="14">
    <location>
        <begin position="961"/>
        <end position="987"/>
    </location>
</feature>
<feature type="region of interest" description="Disordered" evidence="14">
    <location>
        <begin position="891"/>
        <end position="933"/>
    </location>
</feature>
<dbReference type="Gene3D" id="3.30.230.10">
    <property type="match status" value="1"/>
</dbReference>
<accession>A0A7S3LJY6</accession>
<dbReference type="GO" id="GO:0003918">
    <property type="term" value="F:DNA topoisomerase type II (double strand cut, ATP-hydrolyzing) activity"/>
    <property type="evidence" value="ECO:0007669"/>
    <property type="project" value="UniProtKB-UniRule"/>
</dbReference>
<feature type="domain" description="Toprim" evidence="15">
    <location>
        <begin position="137"/>
        <end position="251"/>
    </location>
</feature>
<feature type="compositionally biased region" description="Basic and acidic residues" evidence="14">
    <location>
        <begin position="853"/>
        <end position="868"/>
    </location>
</feature>
<dbReference type="InterPro" id="IPR006171">
    <property type="entry name" value="TOPRIM_dom"/>
</dbReference>
<evidence type="ECO:0000256" key="8">
    <source>
        <dbReference type="ARBA" id="ARBA00023029"/>
    </source>
</evidence>
<dbReference type="AlphaFoldDB" id="A0A7S3LJY6"/>
<comment type="cofactor">
    <cofactor evidence="2">
        <name>Ca(2+)</name>
        <dbReference type="ChEBI" id="CHEBI:29108"/>
    </cofactor>
</comment>
<evidence type="ECO:0000256" key="7">
    <source>
        <dbReference type="ARBA" id="ARBA00022840"/>
    </source>
</evidence>
<evidence type="ECO:0000256" key="1">
    <source>
        <dbReference type="ARBA" id="ARBA00000185"/>
    </source>
</evidence>
<dbReference type="Pfam" id="PF00204">
    <property type="entry name" value="DNA_gyraseB"/>
    <property type="match status" value="1"/>
</dbReference>
<dbReference type="InterPro" id="IPR001241">
    <property type="entry name" value="Topo_IIA"/>
</dbReference>
<dbReference type="PROSITE" id="PS52040">
    <property type="entry name" value="TOPO_IIA"/>
    <property type="match status" value="1"/>
</dbReference>
<comment type="cofactor">
    <cofactor evidence="3">
        <name>Mg(2+)</name>
        <dbReference type="ChEBI" id="CHEBI:18420"/>
    </cofactor>
</comment>
<evidence type="ECO:0000256" key="9">
    <source>
        <dbReference type="ARBA" id="ARBA00023125"/>
    </source>
</evidence>
<dbReference type="GO" id="GO:0005524">
    <property type="term" value="F:ATP binding"/>
    <property type="evidence" value="ECO:0007669"/>
    <property type="project" value="UniProtKB-UniRule"/>
</dbReference>
<evidence type="ECO:0000256" key="5">
    <source>
        <dbReference type="ARBA" id="ARBA00022723"/>
    </source>
</evidence>
<evidence type="ECO:0000259" key="16">
    <source>
        <dbReference type="PROSITE" id="PS52040"/>
    </source>
</evidence>
<dbReference type="InterPro" id="IPR018522">
    <property type="entry name" value="TopoIIA_CS"/>
</dbReference>
<evidence type="ECO:0000256" key="14">
    <source>
        <dbReference type="SAM" id="MobiDB-lite"/>
    </source>
</evidence>
<feature type="region of interest" description="Disordered" evidence="14">
    <location>
        <begin position="832"/>
        <end position="870"/>
    </location>
</feature>
<feature type="coiled-coil region" evidence="13">
    <location>
        <begin position="778"/>
        <end position="832"/>
    </location>
</feature>
<dbReference type="InterPro" id="IPR001154">
    <property type="entry name" value="TopoII_euk"/>
</dbReference>
<evidence type="ECO:0000256" key="10">
    <source>
        <dbReference type="ARBA" id="ARBA00023235"/>
    </source>
</evidence>
<dbReference type="GO" id="GO:0000819">
    <property type="term" value="P:sister chromatid segregation"/>
    <property type="evidence" value="ECO:0007669"/>
    <property type="project" value="TreeGrafter"/>
</dbReference>
<evidence type="ECO:0000256" key="2">
    <source>
        <dbReference type="ARBA" id="ARBA00001913"/>
    </source>
</evidence>
<keyword evidence="5" id="KW-0479">Metal-binding</keyword>
<dbReference type="InterPro" id="IPR020568">
    <property type="entry name" value="Ribosomal_Su5_D2-typ_SF"/>
</dbReference>
<feature type="compositionally biased region" description="Basic residues" evidence="14">
    <location>
        <begin position="840"/>
        <end position="852"/>
    </location>
</feature>
<keyword evidence="8 11" id="KW-0799">Topoisomerase</keyword>
<evidence type="ECO:0000256" key="4">
    <source>
        <dbReference type="ARBA" id="ARBA00011080"/>
    </source>
</evidence>
<evidence type="ECO:0000259" key="15">
    <source>
        <dbReference type="PROSITE" id="PS50880"/>
    </source>
</evidence>
<sequence>MNGGQHVNFIADQIASKLSTVVSKKCKGVKLKPYQIKNHLWIFVNALIVNPAFDSQTKETLTTVSSKFGPAEFKPELSSKTLKEVEKSGIVDNVVYWAKAKQMKDLSRKAGAKKSKVTGIDKLDDANNAGGRNSDKCTLILTEGDSAKTLAISGLSVVGRDNYGVFPLKGKLLNVRDASHTQIMKNLEIQNICKIMGLQPGKKYEGSKGLRYGHLMIMTDQDHDGSHIKGLLFNFVHHFWPELLKVPGFLQVFITPIVKATKGKEILTFYTMPEYEDWYKTIDASKWKIKYYKGLGTSTAKEAKEYFANIDKNRIDMAWEGEEGGKSIEMAFSKKKIRERKEWLNDFEPGTRMDFNVDQINYKTFVNNELILFSIADNERSLPSIVDGFKPSQRKVLFGAFKRKLKQEIKVAQLAGYVSEHAAYHHGEMSLSSTIVGMAQTFVGSNNINFLFPSGQFGSRIMGGKDAASSRYIFTKLATLSRFVFHQNDDAILNYLEDDGQSIEPNFYLPIIPTVLVNGSIGIGTGWSTEIPMFNPRDIVEYIRLKIKSQDTSEVVLQPWYRGFEGTIRPDTKEGRFLIRGLFERLGEEDNEAPNTLKITELPVGTWTTPYKQFLEDEKVFPHGQIKDVREHHTDVSVSFTIVMSDELAAKVNTDAKLIKLFKLESAVSTLNMTAFNKDGKIQKYKSAEDIIDEFFVIRLAGYVDRKAHLESVLESECTRLENKARFVRETSEGKISLLKRKKKDLEDELTKKKYFKNDGNFDYLLNMQIHNICLEKVAEIEKTRDAKRQELDTLRSKSAADLWEDDLNCFVKAYDDNEEEEKKEMQLLIEQQANAKGNKTTRQRKKAKTKKEKSTKDKPAKKEKEKVEEDEILSLADRLKKRLEVTPVIQKKGLQKKRAKEDTPKGITPAVRPKDKKTKKGRNKMEEESDDDDFVVDDFEISAIEVENKRPIRRTKAPVTYVIDDSDEEDEEDSYVEENEDDDEDY</sequence>
<dbReference type="InterPro" id="IPR050634">
    <property type="entry name" value="DNA_Topoisomerase_II"/>
</dbReference>
<dbReference type="InterPro" id="IPR013506">
    <property type="entry name" value="Topo_IIA_bsu_dom2"/>
</dbReference>
<dbReference type="SMART" id="SM00433">
    <property type="entry name" value="TOP2c"/>
    <property type="match status" value="1"/>
</dbReference>
<dbReference type="PANTHER" id="PTHR10169:SF38">
    <property type="entry name" value="DNA TOPOISOMERASE 2"/>
    <property type="match status" value="1"/>
</dbReference>